<dbReference type="Pfam" id="PF08243">
    <property type="entry name" value="SPT2"/>
    <property type="match status" value="1"/>
</dbReference>
<feature type="compositionally biased region" description="Polar residues" evidence="3">
    <location>
        <begin position="127"/>
        <end position="143"/>
    </location>
</feature>
<feature type="compositionally biased region" description="Acidic residues" evidence="3">
    <location>
        <begin position="285"/>
        <end position="312"/>
    </location>
</feature>
<dbReference type="GO" id="GO:0003677">
    <property type="term" value="F:DNA binding"/>
    <property type="evidence" value="ECO:0007669"/>
    <property type="project" value="TreeGrafter"/>
</dbReference>
<keyword evidence="2" id="KW-0175">Coiled coil</keyword>
<protein>
    <submittedName>
        <fullName evidence="4">SPT2-like protein</fullName>
    </submittedName>
</protein>
<dbReference type="PANTHER" id="PTHR22691">
    <property type="entry name" value="YEAST SPT2-RELATED"/>
    <property type="match status" value="1"/>
</dbReference>
<dbReference type="STRING" id="10195.A0A3M7RUM3"/>
<dbReference type="SMART" id="SM00784">
    <property type="entry name" value="SPT2"/>
    <property type="match status" value="1"/>
</dbReference>
<dbReference type="GO" id="GO:0006334">
    <property type="term" value="P:nucleosome assembly"/>
    <property type="evidence" value="ECO:0007669"/>
    <property type="project" value="TreeGrafter"/>
</dbReference>
<feature type="compositionally biased region" description="Basic and acidic residues" evidence="3">
    <location>
        <begin position="386"/>
        <end position="400"/>
    </location>
</feature>
<evidence type="ECO:0000256" key="1">
    <source>
        <dbReference type="ARBA" id="ARBA00006461"/>
    </source>
</evidence>
<gene>
    <name evidence="4" type="ORF">BpHYR1_034273</name>
</gene>
<comment type="caution">
    <text evidence="4">The sequence shown here is derived from an EMBL/GenBank/DDBJ whole genome shotgun (WGS) entry which is preliminary data.</text>
</comment>
<organism evidence="4 5">
    <name type="scientific">Brachionus plicatilis</name>
    <name type="common">Marine rotifer</name>
    <name type="synonym">Brachionus muelleri</name>
    <dbReference type="NCBI Taxonomy" id="10195"/>
    <lineage>
        <taxon>Eukaryota</taxon>
        <taxon>Metazoa</taxon>
        <taxon>Spiralia</taxon>
        <taxon>Gnathifera</taxon>
        <taxon>Rotifera</taxon>
        <taxon>Eurotatoria</taxon>
        <taxon>Monogononta</taxon>
        <taxon>Pseudotrocha</taxon>
        <taxon>Ploima</taxon>
        <taxon>Brachionidae</taxon>
        <taxon>Brachionus</taxon>
    </lineage>
</organism>
<feature type="compositionally biased region" description="Basic and acidic residues" evidence="3">
    <location>
        <begin position="89"/>
        <end position="99"/>
    </location>
</feature>
<dbReference type="EMBL" id="REGN01002563">
    <property type="protein sequence ID" value="RNA27284.1"/>
    <property type="molecule type" value="Genomic_DNA"/>
</dbReference>
<proteinExistence type="inferred from homology"/>
<feature type="compositionally biased region" description="Low complexity" evidence="3">
    <location>
        <begin position="181"/>
        <end position="199"/>
    </location>
</feature>
<keyword evidence="5" id="KW-1185">Reference proteome</keyword>
<feature type="compositionally biased region" description="Basic and acidic residues" evidence="3">
    <location>
        <begin position="55"/>
        <end position="74"/>
    </location>
</feature>
<feature type="region of interest" description="Disordered" evidence="3">
    <location>
        <begin position="270"/>
        <end position="312"/>
    </location>
</feature>
<name>A0A3M7RUM3_BRAPC</name>
<feature type="compositionally biased region" description="Low complexity" evidence="3">
    <location>
        <begin position="113"/>
        <end position="126"/>
    </location>
</feature>
<feature type="region of interest" description="Disordered" evidence="3">
    <location>
        <begin position="55"/>
        <end position="257"/>
    </location>
</feature>
<dbReference type="GO" id="GO:0005730">
    <property type="term" value="C:nucleolus"/>
    <property type="evidence" value="ECO:0007669"/>
    <property type="project" value="TreeGrafter"/>
</dbReference>
<evidence type="ECO:0000313" key="4">
    <source>
        <dbReference type="EMBL" id="RNA27284.1"/>
    </source>
</evidence>
<dbReference type="Proteomes" id="UP000276133">
    <property type="component" value="Unassembled WGS sequence"/>
</dbReference>
<evidence type="ECO:0000256" key="3">
    <source>
        <dbReference type="SAM" id="MobiDB-lite"/>
    </source>
</evidence>
<dbReference type="GO" id="GO:0006360">
    <property type="term" value="P:transcription by RNA polymerase I"/>
    <property type="evidence" value="ECO:0007669"/>
    <property type="project" value="TreeGrafter"/>
</dbReference>
<dbReference type="GO" id="GO:0042393">
    <property type="term" value="F:histone binding"/>
    <property type="evidence" value="ECO:0007669"/>
    <property type="project" value="TreeGrafter"/>
</dbReference>
<dbReference type="PANTHER" id="PTHR22691:SF8">
    <property type="entry name" value="PROTEIN SPT2 HOMOLOG"/>
    <property type="match status" value="1"/>
</dbReference>
<dbReference type="OrthoDB" id="6259853at2759"/>
<accession>A0A3M7RUM3</accession>
<comment type="similarity">
    <text evidence="1">Belongs to the SPT2 family.</text>
</comment>
<reference evidence="4 5" key="1">
    <citation type="journal article" date="2018" name="Sci. Rep.">
        <title>Genomic signatures of local adaptation to the degree of environmental predictability in rotifers.</title>
        <authorList>
            <person name="Franch-Gras L."/>
            <person name="Hahn C."/>
            <person name="Garcia-Roger E.M."/>
            <person name="Carmona M.J."/>
            <person name="Serra M."/>
            <person name="Gomez A."/>
        </authorList>
    </citation>
    <scope>NUCLEOTIDE SEQUENCE [LARGE SCALE GENOMIC DNA]</scope>
    <source>
        <strain evidence="4">HYR1</strain>
    </source>
</reference>
<dbReference type="InterPro" id="IPR013256">
    <property type="entry name" value="Chromatin_SPT2"/>
</dbReference>
<feature type="compositionally biased region" description="Basic and acidic residues" evidence="3">
    <location>
        <begin position="152"/>
        <end position="180"/>
    </location>
</feature>
<feature type="region of interest" description="Disordered" evidence="3">
    <location>
        <begin position="370"/>
        <end position="400"/>
    </location>
</feature>
<dbReference type="AlphaFoldDB" id="A0A3M7RUM3"/>
<evidence type="ECO:0000313" key="5">
    <source>
        <dbReference type="Proteomes" id="UP000276133"/>
    </source>
</evidence>
<evidence type="ECO:0000256" key="2">
    <source>
        <dbReference type="ARBA" id="ARBA00023054"/>
    </source>
</evidence>
<sequence length="400" mass="45853">MTMSSKLDFNVILAKAEKNSSQAQKLLEEKKIQQRKLLDQKKSQPSKQAAMAYLEKKKEEAKRRAEQEAKELLEKKRKKVLTENPTVPKKSEKSKKPESSKPATVKTQAPKPSVQTSKQHSKSSSTGKNVKPNNAAVQKSALSYQDVLRLADQNKDKPKAPGAIKPKEVVSKTNKTKAEEPSSSATASSSSSLASKLTPEQIAKLKEKQKKPNVLPSKPAPTRTDINNNKNKIMEKSGSKSSLIEPKISKPNHPSLSAWDRIMSDMKKNPSIKKTLGKKNVNNNESDEGEYEDEEEEYDSEMEGFIDDEEEDNEEYRKYIRKMFKYDPTRYKDEDDDIDNMETDYHSLQREEKRSLKLGIMEDIEEMKREAEMERRRLEKKKKRHHDPESEKSSEKKIKK</sequence>